<evidence type="ECO:0000256" key="4">
    <source>
        <dbReference type="ARBA" id="ARBA00023150"/>
    </source>
</evidence>
<dbReference type="InterPro" id="IPR036688">
    <property type="entry name" value="MoeA_C_domain_IV_sf"/>
</dbReference>
<dbReference type="Pfam" id="PF03454">
    <property type="entry name" value="MoeA_C"/>
    <property type="match status" value="1"/>
</dbReference>
<dbReference type="Gene3D" id="3.40.980.10">
    <property type="entry name" value="MoaB/Mog-like domain"/>
    <property type="match status" value="1"/>
</dbReference>
<evidence type="ECO:0000313" key="9">
    <source>
        <dbReference type="Proteomes" id="UP000494245"/>
    </source>
</evidence>
<dbReference type="InterPro" id="IPR005110">
    <property type="entry name" value="MoeA_linker/N"/>
</dbReference>
<dbReference type="Gene3D" id="2.170.190.11">
    <property type="entry name" value="Molybdopterin biosynthesis moea protein, domain 3"/>
    <property type="match status" value="1"/>
</dbReference>
<comment type="similarity">
    <text evidence="3 6">Belongs to the MoeA family.</text>
</comment>
<dbReference type="InterPro" id="IPR005111">
    <property type="entry name" value="MoeA_C_domain_IV"/>
</dbReference>
<evidence type="ECO:0000256" key="2">
    <source>
        <dbReference type="ARBA" id="ARBA00005046"/>
    </source>
</evidence>
<feature type="domain" description="MoaB/Mog" evidence="7">
    <location>
        <begin position="178"/>
        <end position="318"/>
    </location>
</feature>
<dbReference type="CDD" id="cd00887">
    <property type="entry name" value="MoeA"/>
    <property type="match status" value="1"/>
</dbReference>
<comment type="catalytic activity">
    <reaction evidence="5">
        <text>adenylyl-molybdopterin + molybdate = Mo-molybdopterin + AMP + H(+)</text>
        <dbReference type="Rhea" id="RHEA:35047"/>
        <dbReference type="ChEBI" id="CHEBI:15378"/>
        <dbReference type="ChEBI" id="CHEBI:36264"/>
        <dbReference type="ChEBI" id="CHEBI:62727"/>
        <dbReference type="ChEBI" id="CHEBI:71302"/>
        <dbReference type="ChEBI" id="CHEBI:456215"/>
        <dbReference type="EC" id="2.10.1.1"/>
    </reaction>
</comment>
<evidence type="ECO:0000259" key="7">
    <source>
        <dbReference type="SMART" id="SM00852"/>
    </source>
</evidence>
<dbReference type="RefSeq" id="WP_173083033.1">
    <property type="nucleotide sequence ID" value="NZ_BLTE01000006.1"/>
</dbReference>
<sequence>MSHKRNIYLRTVPIPEALERVKSLLNRAALVGVEKIPTEQALGRVTASPVTARLSSPTFHCAAMDGIAVRGESTFAAREGSPVTLSPGEGFALVNTGQPLPPGFDAVAMIEHVVFDDAGNASLETPVAPWTHVRRIGEDIVATELILPRRRKLTAYDLGALLSCGVWEVDVYEQVRMAVIPTGDEVLDYTSRPEPGPGQVVESNSVMLCALAQGWGLDARRRPPVRDEPGALARAVEEALNSPAHVVAILAGSSAGSKDFTRAVMERFGEVAVHGIQAMPGKPSLLGVAQGKLLVGAPGYPVSAVVCFEELLAPLAAWLSRCEPARRPSVPVRLAKDVPSRPGLTEFLRLAAGRVGEGYSAIPLSRGAGLITTLTKAQAVARIAQDREGVARGEVVQAELLVSQDELERTLVVVGSHDNTLDLLADELMRLDSPLRLASSHVGSLGGLTALAQGAALLAGAHLLDTESGDFNFPFIARHLPGVEVAVINLAIRHQGLMVAPGNPKEIQGVGSLARPDVRFVNRQRGAGTRILLDYNLKLAGIAPSQVQGYAQEETTHMGVAANVKNGAADCGLGVFSAAKALGLDFVPLARERYDLVLPLASLEEPRVQTLLAVLGDKAFQGKIAALGGYETTWTGRRMEPGMGLPPDNVDMAN</sequence>
<keyword evidence="6" id="KW-0460">Magnesium</keyword>
<dbReference type="Pfam" id="PF12727">
    <property type="entry name" value="PBP_like"/>
    <property type="match status" value="1"/>
</dbReference>
<evidence type="ECO:0000256" key="1">
    <source>
        <dbReference type="ARBA" id="ARBA00002901"/>
    </source>
</evidence>
<dbReference type="GO" id="GO:0046872">
    <property type="term" value="F:metal ion binding"/>
    <property type="evidence" value="ECO:0007669"/>
    <property type="project" value="UniProtKB-UniRule"/>
</dbReference>
<dbReference type="SUPFAM" id="SSF53218">
    <property type="entry name" value="Molybdenum cofactor biosynthesis proteins"/>
    <property type="match status" value="1"/>
</dbReference>
<proteinExistence type="inferred from homology"/>
<evidence type="ECO:0000256" key="6">
    <source>
        <dbReference type="RuleBase" id="RU365090"/>
    </source>
</evidence>
<keyword evidence="9" id="KW-1185">Reference proteome</keyword>
<dbReference type="SUPFAM" id="SSF53850">
    <property type="entry name" value="Periplasmic binding protein-like II"/>
    <property type="match status" value="1"/>
</dbReference>
<protein>
    <recommendedName>
        <fullName evidence="6">Molybdopterin molybdenumtransferase</fullName>
        <ecNumber evidence="6">2.10.1.1</ecNumber>
    </recommendedName>
</protein>
<dbReference type="PANTHER" id="PTHR10192">
    <property type="entry name" value="MOLYBDOPTERIN BIOSYNTHESIS PROTEIN"/>
    <property type="match status" value="1"/>
</dbReference>
<dbReference type="Gene3D" id="3.90.105.10">
    <property type="entry name" value="Molybdopterin biosynthesis moea protein, domain 2"/>
    <property type="match status" value="1"/>
</dbReference>
<dbReference type="InterPro" id="IPR024370">
    <property type="entry name" value="PBP_domain"/>
</dbReference>
<keyword evidence="6" id="KW-0479">Metal-binding</keyword>
<keyword evidence="6" id="KW-0500">Molybdenum</keyword>
<keyword evidence="6 8" id="KW-0808">Transferase</keyword>
<reference evidence="8 9" key="1">
    <citation type="submission" date="2020-04" db="EMBL/GenBank/DDBJ databases">
        <authorList>
            <consortium name="Desulfovibrio sp. FSS-1 genome sequencing consortium"/>
            <person name="Shimoshige H."/>
            <person name="Kobayashi H."/>
            <person name="Maekawa T."/>
        </authorList>
    </citation>
    <scope>NUCLEOTIDE SEQUENCE [LARGE SCALE GENOMIC DNA]</scope>
    <source>
        <strain evidence="8 9">SIID29052-01</strain>
    </source>
</reference>
<dbReference type="EMBL" id="BLTE01000006">
    <property type="protein sequence ID" value="GFK93713.1"/>
    <property type="molecule type" value="Genomic_DNA"/>
</dbReference>
<dbReference type="SUPFAM" id="SSF63882">
    <property type="entry name" value="MoeA N-terminal region -like"/>
    <property type="match status" value="1"/>
</dbReference>
<dbReference type="GO" id="GO:0006777">
    <property type="term" value="P:Mo-molybdopterin cofactor biosynthetic process"/>
    <property type="evidence" value="ECO:0007669"/>
    <property type="project" value="UniProtKB-UniRule"/>
</dbReference>
<dbReference type="Pfam" id="PF03453">
    <property type="entry name" value="MoeA_N"/>
    <property type="match status" value="1"/>
</dbReference>
<dbReference type="AlphaFoldDB" id="A0A6V8LM01"/>
<comment type="caution">
    <text evidence="8">The sequence shown here is derived from an EMBL/GenBank/DDBJ whole genome shotgun (WGS) entry which is preliminary data.</text>
</comment>
<comment type="cofactor">
    <cofactor evidence="6">
        <name>Mg(2+)</name>
        <dbReference type="ChEBI" id="CHEBI:18420"/>
    </cofactor>
</comment>
<comment type="pathway">
    <text evidence="2 6">Cofactor biosynthesis; molybdopterin biosynthesis.</text>
</comment>
<dbReference type="EC" id="2.10.1.1" evidence="6"/>
<evidence type="ECO:0000256" key="5">
    <source>
        <dbReference type="ARBA" id="ARBA00047317"/>
    </source>
</evidence>
<dbReference type="NCBIfam" id="NF011068">
    <property type="entry name" value="PRK14498.1"/>
    <property type="match status" value="1"/>
</dbReference>
<dbReference type="PANTHER" id="PTHR10192:SF16">
    <property type="entry name" value="MOLYBDOPTERIN MOLYBDENUMTRANSFERASE"/>
    <property type="match status" value="1"/>
</dbReference>
<dbReference type="InterPro" id="IPR001453">
    <property type="entry name" value="MoaB/Mog_dom"/>
</dbReference>
<dbReference type="Pfam" id="PF00994">
    <property type="entry name" value="MoCF_biosynth"/>
    <property type="match status" value="1"/>
</dbReference>
<name>A0A6V8LM01_9BACT</name>
<comment type="function">
    <text evidence="1 6">Catalyzes the insertion of molybdate into adenylated molybdopterin with the concomitant release of AMP.</text>
</comment>
<organism evidence="8 9">
    <name type="scientific">Fundidesulfovibrio magnetotacticus</name>
    <dbReference type="NCBI Taxonomy" id="2730080"/>
    <lineage>
        <taxon>Bacteria</taxon>
        <taxon>Pseudomonadati</taxon>
        <taxon>Thermodesulfobacteriota</taxon>
        <taxon>Desulfovibrionia</taxon>
        <taxon>Desulfovibrionales</taxon>
        <taxon>Desulfovibrionaceae</taxon>
        <taxon>Fundidesulfovibrio</taxon>
    </lineage>
</organism>
<dbReference type="InterPro" id="IPR038987">
    <property type="entry name" value="MoeA-like"/>
</dbReference>
<dbReference type="InterPro" id="IPR036425">
    <property type="entry name" value="MoaB/Mog-like_dom_sf"/>
</dbReference>
<dbReference type="SMART" id="SM00852">
    <property type="entry name" value="MoCF_biosynth"/>
    <property type="match status" value="1"/>
</dbReference>
<dbReference type="GO" id="GO:0061599">
    <property type="term" value="F:molybdopterin molybdotransferase activity"/>
    <property type="evidence" value="ECO:0007669"/>
    <property type="project" value="UniProtKB-UniRule"/>
</dbReference>
<dbReference type="Gene3D" id="2.40.340.10">
    <property type="entry name" value="MoeA, C-terminal, domain IV"/>
    <property type="match status" value="1"/>
</dbReference>
<accession>A0A6V8LM01</accession>
<keyword evidence="4 6" id="KW-0501">Molybdenum cofactor biosynthesis</keyword>
<dbReference type="Proteomes" id="UP000494245">
    <property type="component" value="Unassembled WGS sequence"/>
</dbReference>
<evidence type="ECO:0000313" key="8">
    <source>
        <dbReference type="EMBL" id="GFK93713.1"/>
    </source>
</evidence>
<dbReference type="GO" id="GO:0005829">
    <property type="term" value="C:cytosol"/>
    <property type="evidence" value="ECO:0007669"/>
    <property type="project" value="TreeGrafter"/>
</dbReference>
<dbReference type="SUPFAM" id="SSF63867">
    <property type="entry name" value="MoeA C-terminal domain-like"/>
    <property type="match status" value="1"/>
</dbReference>
<dbReference type="UniPathway" id="UPA00344"/>
<dbReference type="InterPro" id="IPR036135">
    <property type="entry name" value="MoeA_linker/N_sf"/>
</dbReference>
<gene>
    <name evidence="8" type="primary">moeA_2</name>
    <name evidence="8" type="ORF">NNJEOMEG_01547</name>
</gene>
<evidence type="ECO:0000256" key="3">
    <source>
        <dbReference type="ARBA" id="ARBA00010763"/>
    </source>
</evidence>
<reference evidence="8 9" key="2">
    <citation type="submission" date="2020-05" db="EMBL/GenBank/DDBJ databases">
        <title>Draft genome sequence of Desulfovibrio sp. strainFSS-1.</title>
        <authorList>
            <person name="Shimoshige H."/>
            <person name="Kobayashi H."/>
            <person name="Maekawa T."/>
        </authorList>
    </citation>
    <scope>NUCLEOTIDE SEQUENCE [LARGE SCALE GENOMIC DNA]</scope>
    <source>
        <strain evidence="8 9">SIID29052-01</strain>
    </source>
</reference>